<keyword evidence="3" id="KW-0067">ATP-binding</keyword>
<evidence type="ECO:0000256" key="3">
    <source>
        <dbReference type="ARBA" id="ARBA00022840"/>
    </source>
</evidence>
<dbReference type="SUPFAM" id="SSF56112">
    <property type="entry name" value="Protein kinase-like (PK-like)"/>
    <property type="match status" value="1"/>
</dbReference>
<keyword evidence="7" id="KW-1185">Reference proteome</keyword>
<keyword evidence="6" id="KW-0808">Transferase</keyword>
<dbReference type="Gene3D" id="1.10.510.10">
    <property type="entry name" value="Transferase(Phosphotransferase) domain 1"/>
    <property type="match status" value="1"/>
</dbReference>
<dbReference type="InterPro" id="IPR000253">
    <property type="entry name" value="FHA_dom"/>
</dbReference>
<keyword evidence="6" id="KW-0418">Kinase</keyword>
<dbReference type="Gene3D" id="3.30.200.20">
    <property type="entry name" value="Phosphorylase Kinase, domain 1"/>
    <property type="match status" value="1"/>
</dbReference>
<dbReference type="PROSITE" id="PS50006">
    <property type="entry name" value="FHA_DOMAIN"/>
    <property type="match status" value="1"/>
</dbReference>
<dbReference type="SMART" id="SM00240">
    <property type="entry name" value="FHA"/>
    <property type="match status" value="1"/>
</dbReference>
<feature type="domain" description="FHA" evidence="4">
    <location>
        <begin position="27"/>
        <end position="76"/>
    </location>
</feature>
<name>A0ABW1KPP8_9ACTN</name>
<dbReference type="CDD" id="cd00060">
    <property type="entry name" value="FHA"/>
    <property type="match status" value="1"/>
</dbReference>
<dbReference type="GO" id="GO:0016301">
    <property type="term" value="F:kinase activity"/>
    <property type="evidence" value="ECO:0007669"/>
    <property type="project" value="UniProtKB-KW"/>
</dbReference>
<dbReference type="PROSITE" id="PS50011">
    <property type="entry name" value="PROTEIN_KINASE_DOM"/>
    <property type="match status" value="1"/>
</dbReference>
<proteinExistence type="predicted"/>
<dbReference type="InterPro" id="IPR000719">
    <property type="entry name" value="Prot_kinase_dom"/>
</dbReference>
<keyword evidence="1" id="KW-0597">Phosphoprotein</keyword>
<sequence length="401" mass="42572">MTTTPVTLTVHSRAGSRKLDFADPATVLVGRAATCDLRLDEPQVSRRHCLIEIDPPQVRVRDLGSRNGTQVNGTAVLERELATGDAIQVGDAVIRVDGSFGIIGALLAAAKAEEPDLSELRGYRVLRQLGSGAQGVVYLASHGEEFVAVKVLLPGVAVDPSVRDRFLRELESTRALRHANIVTFHSSGPSDAQLFFTCEYCAGGNVDELVARRGGRLPVDEAVPIALQALAGIEYAHTAPVPARLADGSVVTARGLVHRDVKPQNLLLDANGAVKVADFGLAKAFEKAGLSGCTRTGAVAGSVAFMPRPQLIDYRNARPAVDVWAAAACLYWMLTGTTPRDFPLAGDPVAVVLREPPVRIRDRLPTVPRRLAAVVDAALVDKPGIEITTAAELANALEMAL</sequence>
<dbReference type="PANTHER" id="PTHR44329">
    <property type="entry name" value="SERINE/THREONINE-PROTEIN KINASE TNNI3K-RELATED"/>
    <property type="match status" value="1"/>
</dbReference>
<accession>A0ABW1KPP8</accession>
<protein>
    <submittedName>
        <fullName evidence="6">Protein kinase</fullName>
    </submittedName>
</protein>
<dbReference type="SUPFAM" id="SSF49879">
    <property type="entry name" value="SMAD/FHA domain"/>
    <property type="match status" value="1"/>
</dbReference>
<dbReference type="Proteomes" id="UP001596203">
    <property type="component" value="Unassembled WGS sequence"/>
</dbReference>
<dbReference type="EMBL" id="JBHSPR010000097">
    <property type="protein sequence ID" value="MFC6023590.1"/>
    <property type="molecule type" value="Genomic_DNA"/>
</dbReference>
<keyword evidence="2" id="KW-0547">Nucleotide-binding</keyword>
<reference evidence="7" key="1">
    <citation type="journal article" date="2019" name="Int. J. Syst. Evol. Microbiol.">
        <title>The Global Catalogue of Microorganisms (GCM) 10K type strain sequencing project: providing services to taxonomists for standard genome sequencing and annotation.</title>
        <authorList>
            <consortium name="The Broad Institute Genomics Platform"/>
            <consortium name="The Broad Institute Genome Sequencing Center for Infectious Disease"/>
            <person name="Wu L."/>
            <person name="Ma J."/>
        </authorList>
    </citation>
    <scope>NUCLEOTIDE SEQUENCE [LARGE SCALE GENOMIC DNA]</scope>
    <source>
        <strain evidence="7">ZS-35-S2</strain>
    </source>
</reference>
<dbReference type="InterPro" id="IPR011009">
    <property type="entry name" value="Kinase-like_dom_sf"/>
</dbReference>
<evidence type="ECO:0000256" key="1">
    <source>
        <dbReference type="ARBA" id="ARBA00022553"/>
    </source>
</evidence>
<evidence type="ECO:0000313" key="6">
    <source>
        <dbReference type="EMBL" id="MFC6023590.1"/>
    </source>
</evidence>
<organism evidence="6 7">
    <name type="scientific">Plantactinospora solaniradicis</name>
    <dbReference type="NCBI Taxonomy" id="1723736"/>
    <lineage>
        <taxon>Bacteria</taxon>
        <taxon>Bacillati</taxon>
        <taxon>Actinomycetota</taxon>
        <taxon>Actinomycetes</taxon>
        <taxon>Micromonosporales</taxon>
        <taxon>Micromonosporaceae</taxon>
        <taxon>Plantactinospora</taxon>
    </lineage>
</organism>
<dbReference type="SMART" id="SM00220">
    <property type="entry name" value="S_TKc"/>
    <property type="match status" value="1"/>
</dbReference>
<dbReference type="PROSITE" id="PS00108">
    <property type="entry name" value="PROTEIN_KINASE_ST"/>
    <property type="match status" value="1"/>
</dbReference>
<evidence type="ECO:0000256" key="2">
    <source>
        <dbReference type="ARBA" id="ARBA00022741"/>
    </source>
</evidence>
<comment type="caution">
    <text evidence="6">The sequence shown here is derived from an EMBL/GenBank/DDBJ whole genome shotgun (WGS) entry which is preliminary data.</text>
</comment>
<dbReference type="Pfam" id="PF00498">
    <property type="entry name" value="FHA"/>
    <property type="match status" value="1"/>
</dbReference>
<dbReference type="Gene3D" id="2.60.200.20">
    <property type="match status" value="1"/>
</dbReference>
<dbReference type="InterPro" id="IPR008271">
    <property type="entry name" value="Ser/Thr_kinase_AS"/>
</dbReference>
<gene>
    <name evidence="6" type="ORF">ACFP2T_46475</name>
</gene>
<dbReference type="InterPro" id="IPR008984">
    <property type="entry name" value="SMAD_FHA_dom_sf"/>
</dbReference>
<evidence type="ECO:0000259" key="5">
    <source>
        <dbReference type="PROSITE" id="PS50011"/>
    </source>
</evidence>
<evidence type="ECO:0000313" key="7">
    <source>
        <dbReference type="Proteomes" id="UP001596203"/>
    </source>
</evidence>
<feature type="domain" description="Protein kinase" evidence="5">
    <location>
        <begin position="123"/>
        <end position="401"/>
    </location>
</feature>
<dbReference type="CDD" id="cd14014">
    <property type="entry name" value="STKc_PknB_like"/>
    <property type="match status" value="1"/>
</dbReference>
<dbReference type="PANTHER" id="PTHR44329:SF298">
    <property type="entry name" value="MIXED LINEAGE KINASE DOMAIN-LIKE PROTEIN"/>
    <property type="match status" value="1"/>
</dbReference>
<dbReference type="Pfam" id="PF00069">
    <property type="entry name" value="Pkinase"/>
    <property type="match status" value="1"/>
</dbReference>
<dbReference type="InterPro" id="IPR051681">
    <property type="entry name" value="Ser/Thr_Kinases-Pseudokinases"/>
</dbReference>
<evidence type="ECO:0000259" key="4">
    <source>
        <dbReference type="PROSITE" id="PS50006"/>
    </source>
</evidence>